<dbReference type="Gene3D" id="3.30.565.10">
    <property type="entry name" value="Histidine kinase-like ATPase, C-terminal domain"/>
    <property type="match status" value="1"/>
</dbReference>
<dbReference type="GO" id="GO:0005737">
    <property type="term" value="C:cytoplasm"/>
    <property type="evidence" value="ECO:0007669"/>
    <property type="project" value="InterPro"/>
</dbReference>
<dbReference type="SUPFAM" id="SSF52738">
    <property type="entry name" value="Methylesterase CheB, C-terminal domain"/>
    <property type="match status" value="1"/>
</dbReference>
<dbReference type="PANTHER" id="PTHR24422:SF27">
    <property type="entry name" value="PROTEIN-GLUTAMATE O-METHYLTRANSFERASE"/>
    <property type="match status" value="1"/>
</dbReference>
<dbReference type="NCBIfam" id="TIGR00229">
    <property type="entry name" value="sensory_box"/>
    <property type="match status" value="1"/>
</dbReference>
<dbReference type="Pfam" id="PF02518">
    <property type="entry name" value="HATPase_c"/>
    <property type="match status" value="1"/>
</dbReference>
<evidence type="ECO:0000313" key="22">
    <source>
        <dbReference type="Proteomes" id="UP000000852"/>
    </source>
</evidence>
<dbReference type="InterPro" id="IPR000780">
    <property type="entry name" value="CheR_MeTrfase"/>
</dbReference>
<dbReference type="SMART" id="SM00138">
    <property type="entry name" value="MeTrc"/>
    <property type="match status" value="1"/>
</dbReference>
<keyword evidence="4" id="KW-1003">Cell membrane</keyword>
<evidence type="ECO:0000256" key="12">
    <source>
        <dbReference type="ARBA" id="ARBA00023012"/>
    </source>
</evidence>
<dbReference type="SMART" id="SM00091">
    <property type="entry name" value="PAS"/>
    <property type="match status" value="2"/>
</dbReference>
<comment type="catalytic activity">
    <reaction evidence="2">
        <text>L-glutamyl-[protein] + S-adenosyl-L-methionine = [protein]-L-glutamate 5-O-methyl ester + S-adenosyl-L-homocysteine</text>
        <dbReference type="Rhea" id="RHEA:24452"/>
        <dbReference type="Rhea" id="RHEA-COMP:10208"/>
        <dbReference type="Rhea" id="RHEA-COMP:10311"/>
        <dbReference type="ChEBI" id="CHEBI:29973"/>
        <dbReference type="ChEBI" id="CHEBI:57856"/>
        <dbReference type="ChEBI" id="CHEBI:59789"/>
        <dbReference type="ChEBI" id="CHEBI:82795"/>
        <dbReference type="EC" id="2.1.1.80"/>
    </reaction>
</comment>
<dbReference type="Pfam" id="PF01739">
    <property type="entry name" value="CheR"/>
    <property type="match status" value="1"/>
</dbReference>
<dbReference type="OrthoDB" id="9813151at2"/>
<keyword evidence="5" id="KW-0597">Phosphoprotein</keyword>
<dbReference type="eggNOG" id="COG1352">
    <property type="taxonomic scope" value="Bacteria"/>
</dbReference>
<keyword evidence="22" id="KW-1185">Reference proteome</keyword>
<evidence type="ECO:0000256" key="2">
    <source>
        <dbReference type="ARBA" id="ARBA00001541"/>
    </source>
</evidence>
<evidence type="ECO:0000256" key="15">
    <source>
        <dbReference type="SAM" id="Coils"/>
    </source>
</evidence>
<keyword evidence="12" id="KW-0902">Two-component regulatory system</keyword>
<evidence type="ECO:0000256" key="6">
    <source>
        <dbReference type="ARBA" id="ARBA00022603"/>
    </source>
</evidence>
<dbReference type="GO" id="GO:0000156">
    <property type="term" value="F:phosphorelay response regulator activity"/>
    <property type="evidence" value="ECO:0007669"/>
    <property type="project" value="InterPro"/>
</dbReference>
<keyword evidence="14" id="KW-0145">Chemotaxis</keyword>
<dbReference type="InterPro" id="IPR000014">
    <property type="entry name" value="PAS"/>
</dbReference>
<keyword evidence="7" id="KW-0808">Transferase</keyword>
<dbReference type="CDD" id="cd00082">
    <property type="entry name" value="HisKA"/>
    <property type="match status" value="1"/>
</dbReference>
<feature type="active site" evidence="14">
    <location>
        <position position="135"/>
    </location>
</feature>
<dbReference type="GO" id="GO:0000155">
    <property type="term" value="F:phosphorelay sensor kinase activity"/>
    <property type="evidence" value="ECO:0007669"/>
    <property type="project" value="InterPro"/>
</dbReference>
<feature type="domain" description="PAS" evidence="17">
    <location>
        <begin position="984"/>
        <end position="1056"/>
    </location>
</feature>
<dbReference type="InterPro" id="IPR000673">
    <property type="entry name" value="Sig_transdc_resp-reg_Me-estase"/>
</dbReference>
<dbReference type="InterPro" id="IPR050903">
    <property type="entry name" value="Bact_Chemotaxis_MeTrfase"/>
</dbReference>
<dbReference type="GO" id="GO:0008983">
    <property type="term" value="F:protein-glutamate O-methyltransferase activity"/>
    <property type="evidence" value="ECO:0007669"/>
    <property type="project" value="UniProtKB-EC"/>
</dbReference>
<dbReference type="Pfam" id="PF03705">
    <property type="entry name" value="CheR_N"/>
    <property type="match status" value="1"/>
</dbReference>
<feature type="domain" description="CheR-type methyltransferase" evidence="20">
    <location>
        <begin position="195"/>
        <end position="446"/>
    </location>
</feature>
<dbReference type="InterPro" id="IPR005467">
    <property type="entry name" value="His_kinase_dom"/>
</dbReference>
<evidence type="ECO:0000256" key="1">
    <source>
        <dbReference type="ARBA" id="ARBA00000085"/>
    </source>
</evidence>
<dbReference type="InterPro" id="IPR036890">
    <property type="entry name" value="HATPase_C_sf"/>
</dbReference>
<dbReference type="InterPro" id="IPR022642">
    <property type="entry name" value="CheR_C"/>
</dbReference>
<dbReference type="InterPro" id="IPR003594">
    <property type="entry name" value="HATPase_dom"/>
</dbReference>
<feature type="active site" evidence="14">
    <location>
        <position position="43"/>
    </location>
</feature>
<dbReference type="PROSITE" id="PS50109">
    <property type="entry name" value="HIS_KIN"/>
    <property type="match status" value="1"/>
</dbReference>
<evidence type="ECO:0000256" key="3">
    <source>
        <dbReference type="ARBA" id="ARBA00004236"/>
    </source>
</evidence>
<evidence type="ECO:0000256" key="9">
    <source>
        <dbReference type="ARBA" id="ARBA00022741"/>
    </source>
</evidence>
<dbReference type="InterPro" id="IPR013655">
    <property type="entry name" value="PAS_fold_3"/>
</dbReference>
<dbReference type="Proteomes" id="UP000000852">
    <property type="component" value="Chromosome"/>
</dbReference>
<keyword evidence="13" id="KW-0472">Membrane</keyword>
<feature type="coiled-coil region" evidence="15">
    <location>
        <begin position="953"/>
        <end position="987"/>
    </location>
</feature>
<evidence type="ECO:0000256" key="4">
    <source>
        <dbReference type="ARBA" id="ARBA00022475"/>
    </source>
</evidence>
<dbReference type="SUPFAM" id="SSF55874">
    <property type="entry name" value="ATPase domain of HSP90 chaperone/DNA topoisomerase II/histidine kinase"/>
    <property type="match status" value="1"/>
</dbReference>
<dbReference type="HOGENOM" id="CLU_000892_2_2_10"/>
<keyword evidence="10" id="KW-0418">Kinase</keyword>
<evidence type="ECO:0000256" key="7">
    <source>
        <dbReference type="ARBA" id="ARBA00022679"/>
    </source>
</evidence>
<protein>
    <submittedName>
        <fullName evidence="21">PAS sensor protein</fullName>
    </submittedName>
</protein>
<evidence type="ECO:0000256" key="11">
    <source>
        <dbReference type="ARBA" id="ARBA00022840"/>
    </source>
</evidence>
<organism evidence="21 22">
    <name type="scientific">Pedobacter heparinus (strain ATCC 13125 / DSM 2366 / CIP 104194 / JCM 7457 / NBRC 12017 / NCIMB 9290 / NRRL B-14731 / HIM 762-3)</name>
    <dbReference type="NCBI Taxonomy" id="485917"/>
    <lineage>
        <taxon>Bacteria</taxon>
        <taxon>Pseudomonadati</taxon>
        <taxon>Bacteroidota</taxon>
        <taxon>Sphingobacteriia</taxon>
        <taxon>Sphingobacteriales</taxon>
        <taxon>Sphingobacteriaceae</taxon>
        <taxon>Pedobacter</taxon>
    </lineage>
</organism>
<keyword evidence="6" id="KW-0489">Methyltransferase</keyword>
<evidence type="ECO:0000313" key="21">
    <source>
        <dbReference type="EMBL" id="ACU06104.1"/>
    </source>
</evidence>
<evidence type="ECO:0000259" key="20">
    <source>
        <dbReference type="PROSITE" id="PS50123"/>
    </source>
</evidence>
<dbReference type="InterPro" id="IPR003661">
    <property type="entry name" value="HisK_dim/P_dom"/>
</dbReference>
<dbReference type="SMART" id="SM00388">
    <property type="entry name" value="HisKA"/>
    <property type="match status" value="1"/>
</dbReference>
<dbReference type="GO" id="GO:0006935">
    <property type="term" value="P:chemotaxis"/>
    <property type="evidence" value="ECO:0007669"/>
    <property type="project" value="UniProtKB-UniRule"/>
</dbReference>
<accession>C6XVM9</accession>
<keyword evidence="11" id="KW-0067">ATP-binding</keyword>
<dbReference type="Gene3D" id="1.10.287.130">
    <property type="match status" value="1"/>
</dbReference>
<keyword evidence="9" id="KW-0547">Nucleotide-binding</keyword>
<dbReference type="RefSeq" id="WP_015809713.1">
    <property type="nucleotide sequence ID" value="NC_013061.1"/>
</dbReference>
<evidence type="ECO:0000256" key="10">
    <source>
        <dbReference type="ARBA" id="ARBA00022777"/>
    </source>
</evidence>
<evidence type="ECO:0000256" key="14">
    <source>
        <dbReference type="PROSITE-ProRule" id="PRU00050"/>
    </source>
</evidence>
<dbReference type="eggNOG" id="COG2201">
    <property type="taxonomic scope" value="Bacteria"/>
</dbReference>
<dbReference type="PROSITE" id="PS50122">
    <property type="entry name" value="CHEB"/>
    <property type="match status" value="1"/>
</dbReference>
<dbReference type="InterPro" id="IPR029063">
    <property type="entry name" value="SAM-dependent_MTases_sf"/>
</dbReference>
<dbReference type="InterPro" id="IPR035909">
    <property type="entry name" value="CheB_C"/>
</dbReference>
<dbReference type="Gene3D" id="1.10.155.10">
    <property type="entry name" value="Chemotaxis receptor methyltransferase CheR, N-terminal domain"/>
    <property type="match status" value="1"/>
</dbReference>
<feature type="domain" description="Histidine kinase" evidence="16">
    <location>
        <begin position="1120"/>
        <end position="1335"/>
    </location>
</feature>
<dbReference type="EMBL" id="CP001681">
    <property type="protein sequence ID" value="ACU06104.1"/>
    <property type="molecule type" value="Genomic_DNA"/>
</dbReference>
<dbReference type="Pfam" id="PF13596">
    <property type="entry name" value="PAS_10"/>
    <property type="match status" value="1"/>
</dbReference>
<dbReference type="PROSITE" id="PS50112">
    <property type="entry name" value="PAS"/>
    <property type="match status" value="1"/>
</dbReference>
<dbReference type="GO" id="GO:0005524">
    <property type="term" value="F:ATP binding"/>
    <property type="evidence" value="ECO:0007669"/>
    <property type="project" value="UniProtKB-KW"/>
</dbReference>
<reference evidence="21 22" key="1">
    <citation type="journal article" date="2009" name="Stand. Genomic Sci.">
        <title>Complete genome sequence of Pedobacter heparinus type strain (HIM 762-3).</title>
        <authorList>
            <person name="Han C."/>
            <person name="Spring S."/>
            <person name="Lapidus A."/>
            <person name="Del Rio T.G."/>
            <person name="Tice H."/>
            <person name="Copeland A."/>
            <person name="Cheng J.F."/>
            <person name="Lucas S."/>
            <person name="Chen F."/>
            <person name="Nolan M."/>
            <person name="Bruce D."/>
            <person name="Goodwin L."/>
            <person name="Pitluck S."/>
            <person name="Ivanova N."/>
            <person name="Mavromatis K."/>
            <person name="Mikhailova N."/>
            <person name="Pati A."/>
            <person name="Chen A."/>
            <person name="Palaniappan K."/>
            <person name="Land M."/>
            <person name="Hauser L."/>
            <person name="Chang Y.J."/>
            <person name="Jeffries C.C."/>
            <person name="Saunders E."/>
            <person name="Chertkov O."/>
            <person name="Brettin T."/>
            <person name="Goker M."/>
            <person name="Rohde M."/>
            <person name="Bristow J."/>
            <person name="Eisen J.A."/>
            <person name="Markowitz V."/>
            <person name="Hugenholtz P."/>
            <person name="Kyrpides N.C."/>
            <person name="Klenk H.P."/>
            <person name="Detter J.C."/>
        </authorList>
    </citation>
    <scope>NUCLEOTIDE SEQUENCE [LARGE SCALE GENOMIC DNA]</scope>
    <source>
        <strain evidence="22">ATCC 13125 / DSM 2366 / CIP 104194 / JCM 7457 / NBRC 12017 / NCIMB 9290 / NRRL B-14731 / HIM 762-3</strain>
    </source>
</reference>
<dbReference type="SUPFAM" id="SSF53335">
    <property type="entry name" value="S-adenosyl-L-methionine-dependent methyltransferases"/>
    <property type="match status" value="1"/>
</dbReference>
<feature type="active site" evidence="14">
    <location>
        <position position="16"/>
    </location>
</feature>
<dbReference type="KEGG" id="phe:Phep_3913"/>
<dbReference type="SUPFAM" id="SSF47384">
    <property type="entry name" value="Homodimeric domain of signal transducing histidine kinase"/>
    <property type="match status" value="1"/>
</dbReference>
<feature type="domain" description="CheB-type methylesterase" evidence="19">
    <location>
        <begin position="4"/>
        <end position="193"/>
    </location>
</feature>
<dbReference type="PRINTS" id="PR00996">
    <property type="entry name" value="CHERMTFRASE"/>
</dbReference>
<dbReference type="GO" id="GO:0032259">
    <property type="term" value="P:methylation"/>
    <property type="evidence" value="ECO:0007669"/>
    <property type="project" value="UniProtKB-KW"/>
</dbReference>
<dbReference type="PROSITE" id="PS50123">
    <property type="entry name" value="CHER"/>
    <property type="match status" value="1"/>
</dbReference>
<dbReference type="GO" id="GO:0005886">
    <property type="term" value="C:plasma membrane"/>
    <property type="evidence" value="ECO:0007669"/>
    <property type="project" value="UniProtKB-SubCell"/>
</dbReference>
<keyword evidence="14" id="KW-0378">Hydrolase</keyword>
<dbReference type="InterPro" id="IPR035965">
    <property type="entry name" value="PAS-like_dom_sf"/>
</dbReference>
<dbReference type="InterPro" id="IPR036097">
    <property type="entry name" value="HisK_dim/P_sf"/>
</dbReference>
<evidence type="ECO:0000256" key="8">
    <source>
        <dbReference type="ARBA" id="ARBA00022691"/>
    </source>
</evidence>
<dbReference type="Pfam" id="PF01339">
    <property type="entry name" value="CheB_methylest"/>
    <property type="match status" value="1"/>
</dbReference>
<evidence type="ECO:0000259" key="16">
    <source>
        <dbReference type="PROSITE" id="PS50109"/>
    </source>
</evidence>
<evidence type="ECO:0000259" key="19">
    <source>
        <dbReference type="PROSITE" id="PS50122"/>
    </source>
</evidence>
<dbReference type="CDD" id="cd00130">
    <property type="entry name" value="PAS"/>
    <property type="match status" value="1"/>
</dbReference>
<evidence type="ECO:0000259" key="17">
    <source>
        <dbReference type="PROSITE" id="PS50112"/>
    </source>
</evidence>
<dbReference type="SMART" id="SM00387">
    <property type="entry name" value="HATPase_c"/>
    <property type="match status" value="1"/>
</dbReference>
<dbReference type="InterPro" id="IPR036804">
    <property type="entry name" value="CheR_N_sf"/>
</dbReference>
<dbReference type="CDD" id="cd00075">
    <property type="entry name" value="HATPase"/>
    <property type="match status" value="1"/>
</dbReference>
<comment type="catalytic activity">
    <reaction evidence="1">
        <text>ATP + protein L-histidine = ADP + protein N-phospho-L-histidine.</text>
        <dbReference type="EC" id="2.7.13.3"/>
    </reaction>
</comment>
<feature type="coiled-coil region" evidence="15">
    <location>
        <begin position="640"/>
        <end position="709"/>
    </location>
</feature>
<dbReference type="Pfam" id="PF08447">
    <property type="entry name" value="PAS_3"/>
    <property type="match status" value="1"/>
</dbReference>
<dbReference type="PROSITE" id="PS50113">
    <property type="entry name" value="PAC"/>
    <property type="match status" value="1"/>
</dbReference>
<name>C6XVM9_PEDHD</name>
<dbReference type="GO" id="GO:0008984">
    <property type="term" value="F:protein-glutamate methylesterase activity"/>
    <property type="evidence" value="ECO:0007669"/>
    <property type="project" value="InterPro"/>
</dbReference>
<dbReference type="STRING" id="485917.Phep_3913"/>
<keyword evidence="15" id="KW-0175">Coiled coil</keyword>
<evidence type="ECO:0000259" key="18">
    <source>
        <dbReference type="PROSITE" id="PS50113"/>
    </source>
</evidence>
<comment type="subcellular location">
    <subcellularLocation>
        <location evidence="3">Cell membrane</location>
    </subcellularLocation>
</comment>
<dbReference type="Gene3D" id="3.40.50.150">
    <property type="entry name" value="Vaccinia Virus protein VP39"/>
    <property type="match status" value="1"/>
</dbReference>
<evidence type="ECO:0000256" key="5">
    <source>
        <dbReference type="ARBA" id="ARBA00022553"/>
    </source>
</evidence>
<dbReference type="eggNOG" id="COG2205">
    <property type="taxonomic scope" value="Bacteria"/>
</dbReference>
<dbReference type="PANTHER" id="PTHR24422">
    <property type="entry name" value="CHEMOTAXIS PROTEIN METHYLTRANSFERASE"/>
    <property type="match status" value="1"/>
</dbReference>
<gene>
    <name evidence="21" type="ordered locus">Phep_3913</name>
</gene>
<dbReference type="InterPro" id="IPR000700">
    <property type="entry name" value="PAS-assoc_C"/>
</dbReference>
<dbReference type="InterPro" id="IPR022641">
    <property type="entry name" value="CheR_N"/>
</dbReference>
<keyword evidence="8" id="KW-0949">S-adenosyl-L-methionine</keyword>
<dbReference type="CDD" id="cd16434">
    <property type="entry name" value="CheB-CheR_fusion"/>
    <property type="match status" value="1"/>
</dbReference>
<evidence type="ECO:0000256" key="13">
    <source>
        <dbReference type="ARBA" id="ARBA00023136"/>
    </source>
</evidence>
<dbReference type="Pfam" id="PF00512">
    <property type="entry name" value="HisKA"/>
    <property type="match status" value="1"/>
</dbReference>
<feature type="domain" description="PAC" evidence="18">
    <location>
        <begin position="1060"/>
        <end position="1112"/>
    </location>
</feature>
<dbReference type="SUPFAM" id="SSF47757">
    <property type="entry name" value="Chemotaxis receptor methyltransferase CheR, N-terminal domain"/>
    <property type="match status" value="1"/>
</dbReference>
<proteinExistence type="predicted"/>
<dbReference type="Gene3D" id="3.30.450.20">
    <property type="entry name" value="PAS domain"/>
    <property type="match status" value="3"/>
</dbReference>
<sequence>MMAEHKEKYIVAIGASAGGLEAIHEFFDHMPQSSNFSFVVIQHLSSDYKSLLVELVAKHTNMKVIEAANDMLIEPDCVYIIPNNKLMTVKRGKLKLADKSLIKAPNTAIDTFLHTLAEDKKEKAIAIILSGTGTDGTRGIQSIKACGGMVMVQDPETAKFDGMPNSAISSGNADFILPAKKMYQELFNYIKEEPLLLEEDKMDEKLLDQIFNMVHRQSGNDFNLYKTPTIIRRIGRRMNETRIKRLEDYVKYLASDKEEVKILAKDFLIGVTKFFRDHQAYELLAEKIFPDLIHAKTENDLVKVWVCACSTGQEAYSIAVLLNECVEQSGKKLDIKVFATDIDEKSIEIASANKYPESIIKEIPPDLFRKYFVKDGKFYGVIPQIRKQVVFAKHDVIKSPPFIKNDMVTCRNMLIYVNGILQEKILSTFHFSLNRDGYLFLGSSETASVLKEGLREISGKWKVYQKSGPINYSNYNTYSTGGRILEQKAKKEKSIADVPLTAAEKSFNKFITNDLGYVGIFIDKAYIIQDAVGNYRQFLSLPDDKIELNLLKMVPREISIVLNSALRKSWKENKNTHLKRIRFKRKEDDVYLNISIRPPEIHQGNDYTMIVFGESTMEVIPDKEDLVMSLLSNDQQNEYVFELEAELNETRSNLQLAVEEMETTNEELQSSNEELLSANEELQSGNEELQSLNEELHTLNTEHQVKIRELVELNDDLDNYFRSTDIGQVFLDGNLYIRKFNPAAVSMVNLIDADIGRSIDHISNNIKAENLSEDIRSVLLTGRTLEKEVQLKNGNRSLMRILPYLRKDRKTDGVVITFVDVSHITELNNIISGVFNASLNAVMAFTAVRNQEYFIVDFKCVAFNDVALAFLGKKKDELYNAMLVKQLPELAEGNLFGRYTSVVEKGSSLQTEFQLMNKRWFQLVAVKMSDGFAATLTDITDRKRADQRLKKNYNELIAVRENLKLLNVELEEKVRQRTKELTASENRFNEVAKATNDTIWDWSLVNNNMWRSENLNVMFGYSNSDENSNIGFWFDKIHPEDRKRVQDSVYEAINNNEKQWSAEYRVLKANGEYAIIFDRGSILHDDFNTPYRMVGSMVDITKTNELQKELMEKKDEFMSIASHELKTPITSIKGFLQLTKRAAAKGTADRDMLIYIDKANRQLENLTFLVNDLLDVSKIQAGKMQFNYSEFNIRKLIAECVDDMQNTEGYEISLKHTDDIDIYADQHRIEQVIKNFLSNAIKYSPDNKVVIVYTKLMGKEIRVCVQDFGIGIAPDKAKLVFDRFFRVDHVNYQFSGLGLGLYICAEIVTRHGGTIGVQSEEGKGSEFWFQIPLKPKH</sequence>
<dbReference type="Gene3D" id="3.40.50.180">
    <property type="entry name" value="Methylesterase CheB, C-terminal domain"/>
    <property type="match status" value="1"/>
</dbReference>
<dbReference type="FunFam" id="3.30.565.10:FF:000023">
    <property type="entry name" value="PAS domain-containing sensor histidine kinase"/>
    <property type="match status" value="1"/>
</dbReference>
<dbReference type="SUPFAM" id="SSF55785">
    <property type="entry name" value="PYP-like sensor domain (PAS domain)"/>
    <property type="match status" value="3"/>
</dbReference>